<comment type="caution">
    <text evidence="6">The sequence shown here is derived from an EMBL/GenBank/DDBJ whole genome shotgun (WGS) entry which is preliminary data.</text>
</comment>
<keyword evidence="4" id="KW-0472">Membrane</keyword>
<dbReference type="SUPFAM" id="SSF46689">
    <property type="entry name" value="Homeodomain-like"/>
    <property type="match status" value="1"/>
</dbReference>
<dbReference type="PANTHER" id="PTHR43280">
    <property type="entry name" value="ARAC-FAMILY TRANSCRIPTIONAL REGULATOR"/>
    <property type="match status" value="1"/>
</dbReference>
<sequence length="389" mass="42808">MIRFGPWSTTLGLAAGFGALVAFLLWRAPGNRAAHRLLAALLLVAVLRLMPYVLGFAGAYDAWPWLSFAPFQLGLAIGPLLYLYLLRLATPALPPRWGWHLLPAALELAYLLGAFALPLGRKMAWNNHVHEPWIAPLLDVAGAVSLAAYLVLAVQLRRRYLQWLREHVSDQDARRQPWIGTTLAALGLWLLVSTGFDLYSSVVDKLNYYDRFPQYLAFSAIVLWLGLEGWRYAGHPFVQMATAVVAPPAIPAPAPSAATRDWHATAANWRAQIRDQGWWRQPGLTLADVARHLGTNENYVSRAFNLGTGQNFNAVINAMRVEAVQSRMLADHGAELLTLALDCGFSSKASFNRVFRAQAGASPSAWRAAHITKISAMAPFEATSPGPRT</sequence>
<dbReference type="OrthoDB" id="345413at2"/>
<proteinExistence type="predicted"/>
<dbReference type="EMBL" id="LROM01000050">
    <property type="protein sequence ID" value="OFA08171.1"/>
    <property type="molecule type" value="Genomic_DNA"/>
</dbReference>
<dbReference type="PANTHER" id="PTHR43280:SF28">
    <property type="entry name" value="HTH-TYPE TRANSCRIPTIONAL ACTIVATOR RHAS"/>
    <property type="match status" value="1"/>
</dbReference>
<feature type="transmembrane region" description="Helical" evidence="4">
    <location>
        <begin position="65"/>
        <end position="85"/>
    </location>
</feature>
<evidence type="ECO:0000313" key="6">
    <source>
        <dbReference type="EMBL" id="OFA08171.1"/>
    </source>
</evidence>
<keyword evidence="3" id="KW-0804">Transcription</keyword>
<keyword evidence="4" id="KW-1133">Transmembrane helix</keyword>
<accession>A0A1E7X615</accession>
<evidence type="ECO:0000256" key="1">
    <source>
        <dbReference type="ARBA" id="ARBA00023015"/>
    </source>
</evidence>
<keyword evidence="4" id="KW-0812">Transmembrane</keyword>
<dbReference type="AlphaFoldDB" id="A0A1E7X615"/>
<dbReference type="GO" id="GO:0003700">
    <property type="term" value="F:DNA-binding transcription factor activity"/>
    <property type="evidence" value="ECO:0007669"/>
    <property type="project" value="InterPro"/>
</dbReference>
<dbReference type="Proteomes" id="UP000175989">
    <property type="component" value="Unassembled WGS sequence"/>
</dbReference>
<feature type="transmembrane region" description="Helical" evidence="4">
    <location>
        <begin position="38"/>
        <end position="59"/>
    </location>
</feature>
<feature type="domain" description="HTH araC/xylS-type" evidence="5">
    <location>
        <begin position="281"/>
        <end position="369"/>
    </location>
</feature>
<dbReference type="InterPro" id="IPR018062">
    <property type="entry name" value="HTH_AraC-typ_CS"/>
</dbReference>
<dbReference type="RefSeq" id="WP_070246579.1">
    <property type="nucleotide sequence ID" value="NZ_LROM01000050.1"/>
</dbReference>
<dbReference type="InterPro" id="IPR009057">
    <property type="entry name" value="Homeodomain-like_sf"/>
</dbReference>
<feature type="transmembrane region" description="Helical" evidence="4">
    <location>
        <begin position="6"/>
        <end position="26"/>
    </location>
</feature>
<dbReference type="GO" id="GO:0043565">
    <property type="term" value="F:sequence-specific DNA binding"/>
    <property type="evidence" value="ECO:0007669"/>
    <property type="project" value="InterPro"/>
</dbReference>
<dbReference type="Gene3D" id="1.10.10.60">
    <property type="entry name" value="Homeodomain-like"/>
    <property type="match status" value="1"/>
</dbReference>
<feature type="transmembrane region" description="Helical" evidence="4">
    <location>
        <begin position="212"/>
        <end position="230"/>
    </location>
</feature>
<evidence type="ECO:0000259" key="5">
    <source>
        <dbReference type="PROSITE" id="PS01124"/>
    </source>
</evidence>
<reference evidence="7" key="1">
    <citation type="journal article" date="2016" name="Front. Microbiol.">
        <title>Molecular Keys to the Janthinobacterium and Duganella spp. Interaction with the Plant Pathogen Fusarium graminearum.</title>
        <authorList>
            <person name="Haack F.S."/>
            <person name="Poehlein A."/>
            <person name="Kroger C."/>
            <person name="Voigt C.A."/>
            <person name="Piepenbring M."/>
            <person name="Bode H.B."/>
            <person name="Daniel R."/>
            <person name="Schafer W."/>
            <person name="Streit W.R."/>
        </authorList>
    </citation>
    <scope>NUCLEOTIDE SEQUENCE [LARGE SCALE GENOMIC DNA]</scope>
    <source>
        <strain evidence="7">T54</strain>
    </source>
</reference>
<name>A0A1E7X615_9BURK</name>
<dbReference type="Pfam" id="PF12833">
    <property type="entry name" value="HTH_18"/>
    <property type="match status" value="1"/>
</dbReference>
<evidence type="ECO:0000256" key="3">
    <source>
        <dbReference type="ARBA" id="ARBA00023163"/>
    </source>
</evidence>
<organism evidence="6 7">
    <name type="scientific">Duganella phyllosphaerae</name>
    <dbReference type="NCBI Taxonomy" id="762836"/>
    <lineage>
        <taxon>Bacteria</taxon>
        <taxon>Pseudomonadati</taxon>
        <taxon>Pseudomonadota</taxon>
        <taxon>Betaproteobacteria</taxon>
        <taxon>Burkholderiales</taxon>
        <taxon>Oxalobacteraceae</taxon>
        <taxon>Telluria group</taxon>
        <taxon>Duganella</taxon>
    </lineage>
</organism>
<dbReference type="PATRIC" id="fig|762836.4.peg.865"/>
<dbReference type="PROSITE" id="PS01124">
    <property type="entry name" value="HTH_ARAC_FAMILY_2"/>
    <property type="match status" value="1"/>
</dbReference>
<evidence type="ECO:0000313" key="7">
    <source>
        <dbReference type="Proteomes" id="UP000175989"/>
    </source>
</evidence>
<dbReference type="PROSITE" id="PS00041">
    <property type="entry name" value="HTH_ARAC_FAMILY_1"/>
    <property type="match status" value="1"/>
</dbReference>
<dbReference type="SMART" id="SM00342">
    <property type="entry name" value="HTH_ARAC"/>
    <property type="match status" value="1"/>
</dbReference>
<evidence type="ECO:0000256" key="2">
    <source>
        <dbReference type="ARBA" id="ARBA00023125"/>
    </source>
</evidence>
<feature type="transmembrane region" description="Helical" evidence="4">
    <location>
        <begin position="177"/>
        <end position="200"/>
    </location>
</feature>
<keyword evidence="7" id="KW-1185">Reference proteome</keyword>
<keyword evidence="1" id="KW-0805">Transcription regulation</keyword>
<dbReference type="InterPro" id="IPR018060">
    <property type="entry name" value="HTH_AraC"/>
</dbReference>
<evidence type="ECO:0000256" key="4">
    <source>
        <dbReference type="SAM" id="Phobius"/>
    </source>
</evidence>
<protein>
    <submittedName>
        <fullName evidence="6">DNA-binding transcriptional regulator MelR</fullName>
    </submittedName>
</protein>
<feature type="transmembrane region" description="Helical" evidence="4">
    <location>
        <begin position="137"/>
        <end position="156"/>
    </location>
</feature>
<gene>
    <name evidence="6" type="ORF">DUPY_08200</name>
</gene>
<keyword evidence="2 6" id="KW-0238">DNA-binding</keyword>
<feature type="transmembrane region" description="Helical" evidence="4">
    <location>
        <begin position="97"/>
        <end position="117"/>
    </location>
</feature>